<dbReference type="Gene3D" id="3.30.420.40">
    <property type="match status" value="2"/>
</dbReference>
<dbReference type="Gene3D" id="2.60.34.10">
    <property type="entry name" value="Substrate Binding Domain Of DNAk, Chain A, domain 1"/>
    <property type="match status" value="1"/>
</dbReference>
<dbReference type="PANTHER" id="PTHR45639">
    <property type="entry name" value="HSC70CB, ISOFORM G-RELATED"/>
    <property type="match status" value="1"/>
</dbReference>
<evidence type="ECO:0000256" key="1">
    <source>
        <dbReference type="ARBA" id="ARBA00022741"/>
    </source>
</evidence>
<proteinExistence type="predicted"/>
<keyword evidence="4" id="KW-0143">Chaperone</keyword>
<dbReference type="Gene3D" id="3.90.640.10">
    <property type="entry name" value="Actin, Chain A, domain 4"/>
    <property type="match status" value="1"/>
</dbReference>
<dbReference type="Proteomes" id="UP001642484">
    <property type="component" value="Unassembled WGS sequence"/>
</dbReference>
<keyword evidence="8" id="KW-1185">Reference proteome</keyword>
<evidence type="ECO:0000256" key="6">
    <source>
        <dbReference type="SAM" id="SignalP"/>
    </source>
</evidence>
<dbReference type="Gene3D" id="3.30.30.30">
    <property type="match status" value="1"/>
</dbReference>
<dbReference type="Pfam" id="PF00012">
    <property type="entry name" value="HSP70"/>
    <property type="match status" value="1"/>
</dbReference>
<name>A0ABP0IB60_9DINO</name>
<evidence type="ECO:0000313" key="8">
    <source>
        <dbReference type="Proteomes" id="UP001642484"/>
    </source>
</evidence>
<evidence type="ECO:0000256" key="3">
    <source>
        <dbReference type="ARBA" id="ARBA00022840"/>
    </source>
</evidence>
<dbReference type="EMBL" id="CAXAMN010002481">
    <property type="protein sequence ID" value="CAK8999822.1"/>
    <property type="molecule type" value="Genomic_DNA"/>
</dbReference>
<comment type="caution">
    <text evidence="7">The sequence shown here is derived from an EMBL/GenBank/DDBJ whole genome shotgun (WGS) entry which is preliminary data.</text>
</comment>
<feature type="compositionally biased region" description="Basic and acidic residues" evidence="5">
    <location>
        <begin position="589"/>
        <end position="600"/>
    </location>
</feature>
<keyword evidence="3" id="KW-0067">ATP-binding</keyword>
<dbReference type="CDD" id="cd10230">
    <property type="entry name" value="ASKHA_NBD_HSP70_HYOU1"/>
    <property type="match status" value="1"/>
</dbReference>
<evidence type="ECO:0000256" key="2">
    <source>
        <dbReference type="ARBA" id="ARBA00022824"/>
    </source>
</evidence>
<organism evidence="7 8">
    <name type="scientific">Durusdinium trenchii</name>
    <dbReference type="NCBI Taxonomy" id="1381693"/>
    <lineage>
        <taxon>Eukaryota</taxon>
        <taxon>Sar</taxon>
        <taxon>Alveolata</taxon>
        <taxon>Dinophyceae</taxon>
        <taxon>Suessiales</taxon>
        <taxon>Symbiodiniaceae</taxon>
        <taxon>Durusdinium</taxon>
    </lineage>
</organism>
<sequence length="705" mass="77749">MGALQALLIFLLVPGVQLPVDAFVLAVDLGSQFFKAALVAPGRPFEVVHNTHSKRKTPTAVSFEGNVRTFGDDAVSSASKGVRKTPMFFTLVLGKNFSSEDKISFLPKRYFPYDLGLHESGTLMFQTGQEDYSVQEAAAHVLNFAKELAETTVDGTAVSETILTIVSSATMLQRRALLDAARIAGLPRAQLIHETSAAALHRALDLSLGGAGSPATNTSAEIQPNRTTVLFFNMGSRHVEACVVKYEGATYQSKDTVAMNVAGCGVSENLGGHQVDIIVADRMLEAFQAKFPKLKDAEKSVRALKKLEKQASALKHVLSANKEGLFRVESLYEDTDFAQQVTREELESWTSELFESLHEPLEAALRVANTSFDELDAVEMLGGGWRIPKIQSLLVNYLKERRSKNEALALSQHVNGDEAMATGGAWYGVNSSVSFRAKKIYFTDMTTHRYDIVLVPLNTSQPHEDGWTRGVELFPAFGKLKAKKTVKMNVSFDLKATLLENGNPVCHWEFDGIHAASEMHADLPLISLKFDLDGSGVVQVSSATAIFDKLVPVKSMTDKDTGAANLTEDGANQTDPQPDTSEGDEDGKEADGGKEDLPFDRKLETVEPEHRIAHVLYVPLLWEECLCQLAMSIESFARYRILPLGMMLLDFLISHCRKFPCQSLCVAGYHFGRQKRNYFLEKKGCDRRKAQELCFWRFGAAKFSL</sequence>
<evidence type="ECO:0000313" key="7">
    <source>
        <dbReference type="EMBL" id="CAK8999822.1"/>
    </source>
</evidence>
<gene>
    <name evidence="7" type="ORF">CCMP2556_LOCUS5815</name>
</gene>
<dbReference type="InterPro" id="IPR043129">
    <property type="entry name" value="ATPase_NBD"/>
</dbReference>
<dbReference type="InterPro" id="IPR029047">
    <property type="entry name" value="HSP70_peptide-bd_sf"/>
</dbReference>
<feature type="region of interest" description="Disordered" evidence="5">
    <location>
        <begin position="561"/>
        <end position="600"/>
    </location>
</feature>
<keyword evidence="1" id="KW-0547">Nucleotide-binding</keyword>
<dbReference type="PRINTS" id="PR00301">
    <property type="entry name" value="HEATSHOCK70"/>
</dbReference>
<accession>A0ABP0IB60</accession>
<keyword evidence="6" id="KW-0732">Signal</keyword>
<keyword evidence="2" id="KW-0256">Endoplasmic reticulum</keyword>
<feature type="chain" id="PRO_5046296566" evidence="6">
    <location>
        <begin position="23"/>
        <end position="705"/>
    </location>
</feature>
<dbReference type="PANTHER" id="PTHR45639:SF3">
    <property type="entry name" value="HYPOXIA UP-REGULATED PROTEIN 1"/>
    <property type="match status" value="1"/>
</dbReference>
<evidence type="ECO:0000256" key="4">
    <source>
        <dbReference type="ARBA" id="ARBA00023186"/>
    </source>
</evidence>
<feature type="signal peptide" evidence="6">
    <location>
        <begin position="1"/>
        <end position="22"/>
    </location>
</feature>
<protein>
    <submittedName>
        <fullName evidence="7">Uncharacterized protein</fullName>
    </submittedName>
</protein>
<dbReference type="SUPFAM" id="SSF53067">
    <property type="entry name" value="Actin-like ATPase domain"/>
    <property type="match status" value="2"/>
</dbReference>
<reference evidence="7 8" key="1">
    <citation type="submission" date="2024-02" db="EMBL/GenBank/DDBJ databases">
        <authorList>
            <person name="Chen Y."/>
            <person name="Shah S."/>
            <person name="Dougan E. K."/>
            <person name="Thang M."/>
            <person name="Chan C."/>
        </authorList>
    </citation>
    <scope>NUCLEOTIDE SEQUENCE [LARGE SCALE GENOMIC DNA]</scope>
</reference>
<feature type="compositionally biased region" description="Polar residues" evidence="5">
    <location>
        <begin position="570"/>
        <end position="580"/>
    </location>
</feature>
<dbReference type="InterPro" id="IPR013126">
    <property type="entry name" value="Hsp_70_fam"/>
</dbReference>
<evidence type="ECO:0000256" key="5">
    <source>
        <dbReference type="SAM" id="MobiDB-lite"/>
    </source>
</evidence>